<name>A0A176VEN4_MARPO</name>
<dbReference type="EMBL" id="LVLJ01003995">
    <property type="protein sequence ID" value="OAE18852.1"/>
    <property type="molecule type" value="Genomic_DNA"/>
</dbReference>
<keyword evidence="3" id="KW-1185">Reference proteome</keyword>
<reference evidence="2" key="1">
    <citation type="submission" date="2016-03" db="EMBL/GenBank/DDBJ databases">
        <title>Mechanisms controlling the formation of the plant cell surface in tip-growing cells are functionally conserved among land plants.</title>
        <authorList>
            <person name="Honkanen S."/>
            <person name="Jones V.A."/>
            <person name="Morieri G."/>
            <person name="Champion C."/>
            <person name="Hetherington A.J."/>
            <person name="Kelly S."/>
            <person name="Saint-Marcoux D."/>
            <person name="Proust H."/>
            <person name="Prescott H."/>
            <person name="Dolan L."/>
        </authorList>
    </citation>
    <scope>NUCLEOTIDE SEQUENCE [LARGE SCALE GENOMIC DNA]</scope>
    <source>
        <tissue evidence="2">Whole gametophyte</tissue>
    </source>
</reference>
<organism evidence="2 3">
    <name type="scientific">Marchantia polymorpha subsp. ruderalis</name>
    <dbReference type="NCBI Taxonomy" id="1480154"/>
    <lineage>
        <taxon>Eukaryota</taxon>
        <taxon>Viridiplantae</taxon>
        <taxon>Streptophyta</taxon>
        <taxon>Embryophyta</taxon>
        <taxon>Marchantiophyta</taxon>
        <taxon>Marchantiopsida</taxon>
        <taxon>Marchantiidae</taxon>
        <taxon>Marchantiales</taxon>
        <taxon>Marchantiaceae</taxon>
        <taxon>Marchantia</taxon>
    </lineage>
</organism>
<proteinExistence type="predicted"/>
<keyword evidence="1" id="KW-0175">Coiled coil</keyword>
<gene>
    <name evidence="2" type="ORF">AXG93_1647s1010</name>
</gene>
<comment type="caution">
    <text evidence="2">The sequence shown here is derived from an EMBL/GenBank/DDBJ whole genome shotgun (WGS) entry which is preliminary data.</text>
</comment>
<evidence type="ECO:0000256" key="1">
    <source>
        <dbReference type="SAM" id="Coils"/>
    </source>
</evidence>
<evidence type="ECO:0000313" key="2">
    <source>
        <dbReference type="EMBL" id="OAE18852.1"/>
    </source>
</evidence>
<accession>A0A176VEN4</accession>
<dbReference type="Proteomes" id="UP000077202">
    <property type="component" value="Unassembled WGS sequence"/>
</dbReference>
<protein>
    <submittedName>
        <fullName evidence="2">Uncharacterized protein</fullName>
    </submittedName>
</protein>
<dbReference type="AlphaFoldDB" id="A0A176VEN4"/>
<sequence>MMIKQQLMSSTQVPLGTIDLNCGKGPSTKEPKSAGLSAADVLDERIIPFFRYLDGKMAKYAEPAIARSYVAGLGQRWQHLRRSLELEQRERLDADCKEMRSQLSAIEEQLILAEARLMETKAKNLQLEKQTNVTLCAKVNRCLCGYVEL</sequence>
<evidence type="ECO:0000313" key="3">
    <source>
        <dbReference type="Proteomes" id="UP000077202"/>
    </source>
</evidence>
<feature type="coiled-coil region" evidence="1">
    <location>
        <begin position="89"/>
        <end position="130"/>
    </location>
</feature>